<dbReference type="PANTHER" id="PTHR42100">
    <property type="entry name" value="OXIDOREDUCTASE 178 KDA SUBUNIT, PUTATIVE (AFU_ORTHOLOGUE AFUA_8G04320)-RELATED"/>
    <property type="match status" value="1"/>
</dbReference>
<dbReference type="PANTHER" id="PTHR42100:SF1">
    <property type="entry name" value="OXIDOREDUCTASE 178 KDA SUBUNIT, PUTATIVE (AFU_ORTHOLOGUE AFUA_8G04320)-RELATED"/>
    <property type="match status" value="1"/>
</dbReference>
<evidence type="ECO:0000313" key="2">
    <source>
        <dbReference type="EMBL" id="KAH8995625.1"/>
    </source>
</evidence>
<name>A0AAD4QCT9_9AGAM</name>
<feature type="region of interest" description="Disordered" evidence="1">
    <location>
        <begin position="21"/>
        <end position="41"/>
    </location>
</feature>
<organism evidence="2 3">
    <name type="scientific">Lactarius akahatsu</name>
    <dbReference type="NCBI Taxonomy" id="416441"/>
    <lineage>
        <taxon>Eukaryota</taxon>
        <taxon>Fungi</taxon>
        <taxon>Dikarya</taxon>
        <taxon>Basidiomycota</taxon>
        <taxon>Agaricomycotina</taxon>
        <taxon>Agaricomycetes</taxon>
        <taxon>Russulales</taxon>
        <taxon>Russulaceae</taxon>
        <taxon>Lactarius</taxon>
    </lineage>
</organism>
<protein>
    <submittedName>
        <fullName evidence="2">Uncharacterized protein</fullName>
    </submittedName>
</protein>
<proteinExistence type="predicted"/>
<sequence>MSLAKTALRAARPRAVHISCAQRRNASSGTHGHDEHHNTDAASYPKEGFASAGWTYTIIAALGIVGFYKFAPSPEEDNYLTRYISHYFTPSSSWASTNDRHLELTTSLQEAVQISQSGQRPHVHRYRYPHSLEVASAFAVPVGGDPEVSGVKVKRANEI</sequence>
<dbReference type="EMBL" id="JAKELL010000011">
    <property type="protein sequence ID" value="KAH8995625.1"/>
    <property type="molecule type" value="Genomic_DNA"/>
</dbReference>
<accession>A0AAD4QCT9</accession>
<reference evidence="2" key="1">
    <citation type="submission" date="2022-01" db="EMBL/GenBank/DDBJ databases">
        <title>Comparative genomics reveals a dynamic genome evolution in the ectomycorrhizal milk-cap (Lactarius) mushrooms.</title>
        <authorList>
            <consortium name="DOE Joint Genome Institute"/>
            <person name="Lebreton A."/>
            <person name="Tang N."/>
            <person name="Kuo A."/>
            <person name="LaButti K."/>
            <person name="Drula E."/>
            <person name="Barry K."/>
            <person name="Clum A."/>
            <person name="Lipzen A."/>
            <person name="Mousain D."/>
            <person name="Ng V."/>
            <person name="Wang R."/>
            <person name="Wang X."/>
            <person name="Dai Y."/>
            <person name="Henrissat B."/>
            <person name="Grigoriev I.V."/>
            <person name="Guerin-Laguette A."/>
            <person name="Yu F."/>
            <person name="Martin F.M."/>
        </authorList>
    </citation>
    <scope>NUCLEOTIDE SEQUENCE</scope>
    <source>
        <strain evidence="2">QP</strain>
    </source>
</reference>
<dbReference type="GO" id="GO:0005739">
    <property type="term" value="C:mitochondrion"/>
    <property type="evidence" value="ECO:0007669"/>
    <property type="project" value="InterPro"/>
</dbReference>
<comment type="caution">
    <text evidence="2">The sequence shown here is derived from an EMBL/GenBank/DDBJ whole genome shotgun (WGS) entry which is preliminary data.</text>
</comment>
<evidence type="ECO:0000313" key="3">
    <source>
        <dbReference type="Proteomes" id="UP001201163"/>
    </source>
</evidence>
<evidence type="ECO:0000256" key="1">
    <source>
        <dbReference type="SAM" id="MobiDB-lite"/>
    </source>
</evidence>
<keyword evidence="3" id="KW-1185">Reference proteome</keyword>
<dbReference type="AlphaFoldDB" id="A0AAD4QCT9"/>
<dbReference type="InterPro" id="IPR034444">
    <property type="entry name" value="Nuo17.8"/>
</dbReference>
<dbReference type="Proteomes" id="UP001201163">
    <property type="component" value="Unassembled WGS sequence"/>
</dbReference>
<gene>
    <name evidence="2" type="ORF">EDB92DRAFT_148338</name>
</gene>